<dbReference type="EMBL" id="JAVXUO010001620">
    <property type="protein sequence ID" value="KAK2980554.1"/>
    <property type="molecule type" value="Genomic_DNA"/>
</dbReference>
<dbReference type="InterPro" id="IPR001810">
    <property type="entry name" value="F-box_dom"/>
</dbReference>
<evidence type="ECO:0000313" key="4">
    <source>
        <dbReference type="Proteomes" id="UP001187471"/>
    </source>
</evidence>
<evidence type="ECO:0000313" key="3">
    <source>
        <dbReference type="EMBL" id="KAK2980554.1"/>
    </source>
</evidence>
<evidence type="ECO:0000256" key="1">
    <source>
        <dbReference type="SAM" id="MobiDB-lite"/>
    </source>
</evidence>
<accession>A0AA88R0F0</accession>
<dbReference type="Pfam" id="PF00646">
    <property type="entry name" value="F-box"/>
    <property type="match status" value="1"/>
</dbReference>
<dbReference type="SMART" id="SM00579">
    <property type="entry name" value="FBD"/>
    <property type="match status" value="1"/>
</dbReference>
<dbReference type="Pfam" id="PF08387">
    <property type="entry name" value="FBD"/>
    <property type="match status" value="1"/>
</dbReference>
<dbReference type="PROSITE" id="PS50181">
    <property type="entry name" value="FBOX"/>
    <property type="match status" value="1"/>
</dbReference>
<dbReference type="InterPro" id="IPR050232">
    <property type="entry name" value="FBL13/AtMIF1-like"/>
</dbReference>
<feature type="compositionally biased region" description="Gly residues" evidence="1">
    <location>
        <begin position="683"/>
        <end position="692"/>
    </location>
</feature>
<protein>
    <recommendedName>
        <fullName evidence="2">F-box domain-containing protein</fullName>
    </recommendedName>
</protein>
<organism evidence="3 4">
    <name type="scientific">Escallonia rubra</name>
    <dbReference type="NCBI Taxonomy" id="112253"/>
    <lineage>
        <taxon>Eukaryota</taxon>
        <taxon>Viridiplantae</taxon>
        <taxon>Streptophyta</taxon>
        <taxon>Embryophyta</taxon>
        <taxon>Tracheophyta</taxon>
        <taxon>Spermatophyta</taxon>
        <taxon>Magnoliopsida</taxon>
        <taxon>eudicotyledons</taxon>
        <taxon>Gunneridae</taxon>
        <taxon>Pentapetalae</taxon>
        <taxon>asterids</taxon>
        <taxon>campanulids</taxon>
        <taxon>Escalloniales</taxon>
        <taxon>Escalloniaceae</taxon>
        <taxon>Escallonia</taxon>
    </lineage>
</organism>
<dbReference type="SUPFAM" id="SSF52047">
    <property type="entry name" value="RNI-like"/>
    <property type="match status" value="1"/>
</dbReference>
<dbReference type="InterPro" id="IPR053781">
    <property type="entry name" value="F-box_AtFBL13-like"/>
</dbReference>
<dbReference type="SUPFAM" id="SSF81383">
    <property type="entry name" value="F-box domain"/>
    <property type="match status" value="1"/>
</dbReference>
<dbReference type="InterPro" id="IPR055411">
    <property type="entry name" value="LRR_FXL15/At3g58940/PEG3-like"/>
</dbReference>
<dbReference type="Proteomes" id="UP001187471">
    <property type="component" value="Unassembled WGS sequence"/>
</dbReference>
<dbReference type="CDD" id="cd22160">
    <property type="entry name" value="F-box_AtFBL13-like"/>
    <property type="match status" value="1"/>
</dbReference>
<gene>
    <name evidence="3" type="ORF">RJ640_006047</name>
</gene>
<dbReference type="PANTHER" id="PTHR31900">
    <property type="entry name" value="F-BOX/RNI SUPERFAMILY PROTEIN-RELATED"/>
    <property type="match status" value="1"/>
</dbReference>
<comment type="caution">
    <text evidence="3">The sequence shown here is derived from an EMBL/GenBank/DDBJ whole genome shotgun (WGS) entry which is preliminary data.</text>
</comment>
<dbReference type="InterPro" id="IPR036047">
    <property type="entry name" value="F-box-like_dom_sf"/>
</dbReference>
<dbReference type="PANTHER" id="PTHR31900:SF30">
    <property type="entry name" value="SUPERFAMILY PROTEIN, PUTATIVE-RELATED"/>
    <property type="match status" value="1"/>
</dbReference>
<proteinExistence type="predicted"/>
<feature type="domain" description="F-box" evidence="2">
    <location>
        <begin position="42"/>
        <end position="90"/>
    </location>
</feature>
<name>A0AA88R0F0_9ASTE</name>
<dbReference type="AlphaFoldDB" id="A0AA88R0F0"/>
<dbReference type="Pfam" id="PF24758">
    <property type="entry name" value="LRR_At5g56370"/>
    <property type="match status" value="1"/>
</dbReference>
<feature type="region of interest" description="Disordered" evidence="1">
    <location>
        <begin position="669"/>
        <end position="692"/>
    </location>
</feature>
<keyword evidence="4" id="KW-1185">Reference proteome</keyword>
<sequence length="692" mass="77852">MSDLSVLLESAEEVARAAAVELILHTYLRREKIKEAATRNLEDRISTLPDNVLTHMLSFVTTKDYVKTSILSSAWKSLWASVPSLDLDELDFCHNTLTSSEDMEGNTRFTSFINDFLMRCRVSSMRKICINGGSKCKSEWMNKLICAAIERNVLELELNFDSQDGESIEPPLELPQSLYFSKTLVVLKLSLDMVLNFPMPCVCFPNLKVLLLDNIVYKDDDSIQNLLSSCPVLEDLVLFRNRADNLKTLNVTSQVLKKLLVRFRLADMYEHMKIVIDTPALESLDFNDNVTFHCDLKTLPCVTRAKLCLSMCCSGSNDFNSYATYLMKFLRSIFNVKDLSLEDKTLSSLYECKCVIPTFGNLTCLNLSGSGRAYSWEIVVEILYKSPILEALILEGLSYCEVGCLASEDQIPDWMLELEVPSCLLSHLKRLYIKGYSGLQWERIVVQYFLESAEVLEKFTVEAFGFIKKALEKAMVEFPRTSLACEIQPLAWSFAATVKVVTGSSRLSANAIVAFMVSPGLSLKSVGFLNSIANFSVGLVPSPVGKPDSKSMSQELYGYQGINPRDYGVIYGGPERGKYCGAGRERELAFLQLEQKNKIVQEYEKEFTALARHASYLVEDGDRKARKFETGLNPNIQEAIAPLNISDYHKIVDRALNIERTLGFTRAKREHMSLSRPPVPQWQGGGGVLHKE</sequence>
<reference evidence="3" key="1">
    <citation type="submission" date="2022-12" db="EMBL/GenBank/DDBJ databases">
        <title>Draft genome assemblies for two species of Escallonia (Escalloniales).</title>
        <authorList>
            <person name="Chanderbali A."/>
            <person name="Dervinis C."/>
            <person name="Anghel I."/>
            <person name="Soltis D."/>
            <person name="Soltis P."/>
            <person name="Zapata F."/>
        </authorList>
    </citation>
    <scope>NUCLEOTIDE SEQUENCE</scope>
    <source>
        <strain evidence="3">UCBG92.1500</strain>
        <tissue evidence="3">Leaf</tissue>
    </source>
</reference>
<evidence type="ECO:0000259" key="2">
    <source>
        <dbReference type="PROSITE" id="PS50181"/>
    </source>
</evidence>
<dbReference type="InterPro" id="IPR006566">
    <property type="entry name" value="FBD"/>
</dbReference>